<sequence length="159" mass="18627">MDKEAMYIINLKTSEYTNIKSESTSKRGYVNMEMNDELSLALNVDSKAVGFWRNILYLFKTEADIAMLLHECAGKSRREIDKYVTRVRKDKINNEKYSSVDEFIECYIEDKTGALERLFQEPIDATKLSKLTTNDPRHIFTIHSKLPFAVWFMSFVIYL</sequence>
<reference evidence="1 2" key="1">
    <citation type="submission" date="2021-02" db="EMBL/GenBank/DDBJ databases">
        <title>Paenibacillus tianjinensis sp. nov.</title>
        <authorList>
            <person name="Liu H."/>
        </authorList>
    </citation>
    <scope>NUCLEOTIDE SEQUENCE [LARGE SCALE GENOMIC DNA]</scope>
    <source>
        <strain evidence="1 2">TB2019</strain>
    </source>
</reference>
<accession>A0ABX7L5T8</accession>
<organism evidence="1 2">
    <name type="scientific">Paenibacillus tianjinensis</name>
    <dbReference type="NCBI Taxonomy" id="2810347"/>
    <lineage>
        <taxon>Bacteria</taxon>
        <taxon>Bacillati</taxon>
        <taxon>Bacillota</taxon>
        <taxon>Bacilli</taxon>
        <taxon>Bacillales</taxon>
        <taxon>Paenibacillaceae</taxon>
        <taxon>Paenibacillus</taxon>
    </lineage>
</organism>
<dbReference type="EMBL" id="CP070969">
    <property type="protein sequence ID" value="QSF43467.1"/>
    <property type="molecule type" value="Genomic_DNA"/>
</dbReference>
<keyword evidence="2" id="KW-1185">Reference proteome</keyword>
<gene>
    <name evidence="1" type="ORF">JRJ22_19580</name>
</gene>
<dbReference type="RefSeq" id="WP_206101100.1">
    <property type="nucleotide sequence ID" value="NZ_CP070969.1"/>
</dbReference>
<dbReference type="Proteomes" id="UP000663452">
    <property type="component" value="Chromosome"/>
</dbReference>
<evidence type="ECO:0000313" key="2">
    <source>
        <dbReference type="Proteomes" id="UP000663452"/>
    </source>
</evidence>
<protein>
    <submittedName>
        <fullName evidence="1">Uncharacterized protein</fullName>
    </submittedName>
</protein>
<evidence type="ECO:0000313" key="1">
    <source>
        <dbReference type="EMBL" id="QSF43467.1"/>
    </source>
</evidence>
<name>A0ABX7L5T8_9BACL</name>
<proteinExistence type="predicted"/>